<evidence type="ECO:0000256" key="6">
    <source>
        <dbReference type="ARBA" id="ARBA00023098"/>
    </source>
</evidence>
<dbReference type="InterPro" id="IPR019388">
    <property type="entry name" value="FIT"/>
</dbReference>
<keyword evidence="3" id="KW-0378">Hydrolase</keyword>
<keyword evidence="7 9" id="KW-0472">Membrane</keyword>
<evidence type="ECO:0000256" key="8">
    <source>
        <dbReference type="SAM" id="MobiDB-lite"/>
    </source>
</evidence>
<evidence type="ECO:0000256" key="1">
    <source>
        <dbReference type="ARBA" id="ARBA00004477"/>
    </source>
</evidence>
<evidence type="ECO:0000256" key="7">
    <source>
        <dbReference type="ARBA" id="ARBA00023136"/>
    </source>
</evidence>
<dbReference type="GO" id="GO:0005789">
    <property type="term" value="C:endoplasmic reticulum membrane"/>
    <property type="evidence" value="ECO:0007669"/>
    <property type="project" value="UniProtKB-SubCell"/>
</dbReference>
<proteinExistence type="predicted"/>
<evidence type="ECO:0000313" key="10">
    <source>
        <dbReference type="EMBL" id="GMR51806.1"/>
    </source>
</evidence>
<keyword evidence="6" id="KW-0443">Lipid metabolism</keyword>
<sequence>MSTRRKSSAAGDSKTSSSGLPRAGGNQPGTAMGILLGVASVYLSVPARKKAMFYMVWIVFLSLVSAFYDFDTDHSYWTQKHNIFNQYGVKIGWFWTTACVGPFIWYASRGTNPDKDRSLWDLSRLVAATGLWYFAVQVFHRILYATSRCDIGGITMGRAECATKGGKWLLGLDISGHCFLMLFSMLIISAEAPALRAFLKTTRERPEHTKSYAQLVNGTFIAMFILHLFWDFQLIISCLYYHIMFDKVAGAATAVGCFHIIYRILAARGILLSPLGTDKKSTVAKPAAAPGAHKQK</sequence>
<protein>
    <submittedName>
        <fullName evidence="10">Uncharacterized protein</fullName>
    </submittedName>
</protein>
<comment type="subcellular location">
    <subcellularLocation>
        <location evidence="1">Endoplasmic reticulum membrane</location>
        <topology evidence="1">Multi-pass membrane protein</topology>
    </subcellularLocation>
</comment>
<feature type="transmembrane region" description="Helical" evidence="9">
    <location>
        <begin position="220"/>
        <end position="243"/>
    </location>
</feature>
<feature type="transmembrane region" description="Helical" evidence="9">
    <location>
        <begin position="52"/>
        <end position="70"/>
    </location>
</feature>
<dbReference type="GO" id="GO:0019915">
    <property type="term" value="P:lipid storage"/>
    <property type="evidence" value="ECO:0007669"/>
    <property type="project" value="InterPro"/>
</dbReference>
<dbReference type="GO" id="GO:0034389">
    <property type="term" value="P:lipid droplet organization"/>
    <property type="evidence" value="ECO:0007669"/>
    <property type="project" value="TreeGrafter"/>
</dbReference>
<organism evidence="10 11">
    <name type="scientific">Pristionchus mayeri</name>
    <dbReference type="NCBI Taxonomy" id="1317129"/>
    <lineage>
        <taxon>Eukaryota</taxon>
        <taxon>Metazoa</taxon>
        <taxon>Ecdysozoa</taxon>
        <taxon>Nematoda</taxon>
        <taxon>Chromadorea</taxon>
        <taxon>Rhabditida</taxon>
        <taxon>Rhabditina</taxon>
        <taxon>Diplogasteromorpha</taxon>
        <taxon>Diplogasteroidea</taxon>
        <taxon>Neodiplogasteridae</taxon>
        <taxon>Pristionchus</taxon>
    </lineage>
</organism>
<dbReference type="Pfam" id="PF10261">
    <property type="entry name" value="FIT"/>
    <property type="match status" value="2"/>
</dbReference>
<feature type="region of interest" description="Disordered" evidence="8">
    <location>
        <begin position="1"/>
        <end position="25"/>
    </location>
</feature>
<feature type="transmembrane region" description="Helical" evidence="9">
    <location>
        <begin position="90"/>
        <end position="107"/>
    </location>
</feature>
<name>A0AAN5CW67_9BILA</name>
<evidence type="ECO:0000256" key="5">
    <source>
        <dbReference type="ARBA" id="ARBA00022989"/>
    </source>
</evidence>
<feature type="transmembrane region" description="Helical" evidence="9">
    <location>
        <begin position="249"/>
        <end position="271"/>
    </location>
</feature>
<evidence type="ECO:0000313" key="11">
    <source>
        <dbReference type="Proteomes" id="UP001328107"/>
    </source>
</evidence>
<accession>A0AAN5CW67</accession>
<gene>
    <name evidence="10" type="ORF">PMAYCL1PPCAC_22001</name>
</gene>
<evidence type="ECO:0000256" key="4">
    <source>
        <dbReference type="ARBA" id="ARBA00022824"/>
    </source>
</evidence>
<dbReference type="Proteomes" id="UP001328107">
    <property type="component" value="Unassembled WGS sequence"/>
</dbReference>
<dbReference type="AlphaFoldDB" id="A0AAN5CW67"/>
<comment type="caution">
    <text evidence="10">The sequence shown here is derived from an EMBL/GenBank/DDBJ whole genome shotgun (WGS) entry which is preliminary data.</text>
</comment>
<keyword evidence="11" id="KW-1185">Reference proteome</keyword>
<feature type="transmembrane region" description="Helical" evidence="9">
    <location>
        <begin position="174"/>
        <end position="199"/>
    </location>
</feature>
<evidence type="ECO:0000256" key="9">
    <source>
        <dbReference type="SAM" id="Phobius"/>
    </source>
</evidence>
<reference evidence="11" key="1">
    <citation type="submission" date="2022-10" db="EMBL/GenBank/DDBJ databases">
        <title>Genome assembly of Pristionchus species.</title>
        <authorList>
            <person name="Yoshida K."/>
            <person name="Sommer R.J."/>
        </authorList>
    </citation>
    <scope>NUCLEOTIDE SEQUENCE [LARGE SCALE GENOMIC DNA]</scope>
    <source>
        <strain evidence="11">RS5460</strain>
    </source>
</reference>
<dbReference type="EMBL" id="BTRK01000005">
    <property type="protein sequence ID" value="GMR51806.1"/>
    <property type="molecule type" value="Genomic_DNA"/>
</dbReference>
<keyword evidence="2 9" id="KW-0812">Transmembrane</keyword>
<dbReference type="PANTHER" id="PTHR23129:SF0">
    <property type="entry name" value="ACYL-COENZYME A DIPHOSPHATASE FITM2"/>
    <property type="match status" value="1"/>
</dbReference>
<keyword evidence="5 9" id="KW-1133">Transmembrane helix</keyword>
<dbReference type="GO" id="GO:0010945">
    <property type="term" value="F:coenzyme A diphosphatase activity"/>
    <property type="evidence" value="ECO:0007669"/>
    <property type="project" value="InterPro"/>
</dbReference>
<dbReference type="PANTHER" id="PTHR23129">
    <property type="entry name" value="ACYL-COENZYME A DIPHOSPHATASE FITM2"/>
    <property type="match status" value="1"/>
</dbReference>
<dbReference type="GO" id="GO:0008654">
    <property type="term" value="P:phospholipid biosynthetic process"/>
    <property type="evidence" value="ECO:0007669"/>
    <property type="project" value="TreeGrafter"/>
</dbReference>
<evidence type="ECO:0000256" key="2">
    <source>
        <dbReference type="ARBA" id="ARBA00022692"/>
    </source>
</evidence>
<feature type="compositionally biased region" description="Low complexity" evidence="8">
    <location>
        <begin position="8"/>
        <end position="19"/>
    </location>
</feature>
<evidence type="ECO:0000256" key="3">
    <source>
        <dbReference type="ARBA" id="ARBA00022801"/>
    </source>
</evidence>
<keyword evidence="4" id="KW-0256">Endoplasmic reticulum</keyword>